<proteinExistence type="predicted"/>
<dbReference type="EMBL" id="JAAPAO010000211">
    <property type="protein sequence ID" value="KAF4667457.1"/>
    <property type="molecule type" value="Genomic_DNA"/>
</dbReference>
<feature type="compositionally biased region" description="Polar residues" evidence="1">
    <location>
        <begin position="240"/>
        <end position="250"/>
    </location>
</feature>
<feature type="region of interest" description="Disordered" evidence="1">
    <location>
        <begin position="39"/>
        <end position="117"/>
    </location>
</feature>
<accession>A0A7J6M7C7</accession>
<feature type="region of interest" description="Disordered" evidence="1">
    <location>
        <begin position="153"/>
        <end position="338"/>
    </location>
</feature>
<gene>
    <name evidence="2" type="ORF">FOL47_003589</name>
</gene>
<reference evidence="2 3" key="1">
    <citation type="submission" date="2020-04" db="EMBL/GenBank/DDBJ databases">
        <title>Perkinsus chesapeaki whole genome sequence.</title>
        <authorList>
            <person name="Bogema D.R."/>
        </authorList>
    </citation>
    <scope>NUCLEOTIDE SEQUENCE [LARGE SCALE GENOMIC DNA]</scope>
    <source>
        <strain evidence="2">ATCC PRA-425</strain>
    </source>
</reference>
<dbReference type="AlphaFoldDB" id="A0A7J6M7C7"/>
<keyword evidence="3" id="KW-1185">Reference proteome</keyword>
<protein>
    <submittedName>
        <fullName evidence="2">Uncharacterized protein</fullName>
    </submittedName>
</protein>
<dbReference type="Proteomes" id="UP000591131">
    <property type="component" value="Unassembled WGS sequence"/>
</dbReference>
<evidence type="ECO:0000256" key="1">
    <source>
        <dbReference type="SAM" id="MobiDB-lite"/>
    </source>
</evidence>
<organism evidence="2 3">
    <name type="scientific">Perkinsus chesapeaki</name>
    <name type="common">Clam parasite</name>
    <name type="synonym">Perkinsus andrewsi</name>
    <dbReference type="NCBI Taxonomy" id="330153"/>
    <lineage>
        <taxon>Eukaryota</taxon>
        <taxon>Sar</taxon>
        <taxon>Alveolata</taxon>
        <taxon>Perkinsozoa</taxon>
        <taxon>Perkinsea</taxon>
        <taxon>Perkinsida</taxon>
        <taxon>Perkinsidae</taxon>
        <taxon>Perkinsus</taxon>
    </lineage>
</organism>
<sequence>MRQQQSYAQHYHQLQQHYLNYHGLRPPAPLPYAPPALPVWQRRSPDEAPSPLRLPPSQAESDWRQRGSASVHQPTAEGNVRGTPPYPRGRRSPPRSCPPPGVFRGTPASTGTDQHGCWTVDRPNRLHYDSEEVLINSLQKRRRVSRTRYVRLPTFSEDERDASSGRPVAQKKAQSFTDALLAARMKPGGPAALRTPERGGARTAEKLRSSGSRTPAPTRRLSVINETSGERNGSPARQPLRSQVSPQTDPRSWYAEGRTPSSSSPPRINPADYGCGVPDDDGGFTTDVERGMASEEDIGSTSSEEEEEEESSDQSEEDSSDDDSCTSGHEIVQRGDEIIRRKRVRRRTKRRSPSLDFVDCSEEFNTGLFATGDEPTLRFKKAVTRRFGAKLRHLPMFREAAVEIDNREVHVEEYRM</sequence>
<name>A0A7J6M7C7_PERCH</name>
<comment type="caution">
    <text evidence="2">The sequence shown here is derived from an EMBL/GenBank/DDBJ whole genome shotgun (WGS) entry which is preliminary data.</text>
</comment>
<feature type="compositionally biased region" description="Basic and acidic residues" evidence="1">
    <location>
        <begin position="195"/>
        <end position="208"/>
    </location>
</feature>
<evidence type="ECO:0000313" key="3">
    <source>
        <dbReference type="Proteomes" id="UP000591131"/>
    </source>
</evidence>
<dbReference type="OrthoDB" id="10557924at2759"/>
<feature type="compositionally biased region" description="Acidic residues" evidence="1">
    <location>
        <begin position="294"/>
        <end position="324"/>
    </location>
</feature>
<evidence type="ECO:0000313" key="2">
    <source>
        <dbReference type="EMBL" id="KAF4667457.1"/>
    </source>
</evidence>